<dbReference type="AlphaFoldDB" id="A0A9Q1AQP3"/>
<comment type="caution">
    <text evidence="2">The sequence shown here is derived from an EMBL/GenBank/DDBJ whole genome shotgun (WGS) entry which is preliminary data.</text>
</comment>
<feature type="compositionally biased region" description="Basic and acidic residues" evidence="1">
    <location>
        <begin position="62"/>
        <end position="96"/>
    </location>
</feature>
<feature type="region of interest" description="Disordered" evidence="1">
    <location>
        <begin position="62"/>
        <end position="137"/>
    </location>
</feature>
<keyword evidence="3" id="KW-1185">Reference proteome</keyword>
<reference evidence="2" key="1">
    <citation type="journal article" date="2023" name="DNA Res.">
        <title>Chromosome-level genome assembly of Phrynocephalus forsythii using third-generation DNA sequencing and Hi-C analysis.</title>
        <authorList>
            <person name="Qi Y."/>
            <person name="Zhao W."/>
            <person name="Zhao Y."/>
            <person name="Niu C."/>
            <person name="Cao S."/>
            <person name="Zhang Y."/>
        </authorList>
    </citation>
    <scope>NUCLEOTIDE SEQUENCE</scope>
    <source>
        <tissue evidence="2">Muscle</tissue>
    </source>
</reference>
<dbReference type="EMBL" id="JAPFRF010000023">
    <property type="protein sequence ID" value="KAJ7304483.1"/>
    <property type="molecule type" value="Genomic_DNA"/>
</dbReference>
<proteinExistence type="predicted"/>
<organism evidence="2 3">
    <name type="scientific">Phrynocephalus forsythii</name>
    <dbReference type="NCBI Taxonomy" id="171643"/>
    <lineage>
        <taxon>Eukaryota</taxon>
        <taxon>Metazoa</taxon>
        <taxon>Chordata</taxon>
        <taxon>Craniata</taxon>
        <taxon>Vertebrata</taxon>
        <taxon>Euteleostomi</taxon>
        <taxon>Lepidosauria</taxon>
        <taxon>Squamata</taxon>
        <taxon>Bifurcata</taxon>
        <taxon>Unidentata</taxon>
        <taxon>Episquamata</taxon>
        <taxon>Toxicofera</taxon>
        <taxon>Iguania</taxon>
        <taxon>Acrodonta</taxon>
        <taxon>Agamidae</taxon>
        <taxon>Agaminae</taxon>
        <taxon>Phrynocephalus</taxon>
    </lineage>
</organism>
<gene>
    <name evidence="2" type="ORF">JRQ81_012048</name>
</gene>
<name>A0A9Q1AQP3_9SAUR</name>
<evidence type="ECO:0000256" key="1">
    <source>
        <dbReference type="SAM" id="MobiDB-lite"/>
    </source>
</evidence>
<feature type="region of interest" description="Disordered" evidence="1">
    <location>
        <begin position="26"/>
        <end position="45"/>
    </location>
</feature>
<evidence type="ECO:0000313" key="2">
    <source>
        <dbReference type="EMBL" id="KAJ7304483.1"/>
    </source>
</evidence>
<sequence length="152" mass="16877">MPTDIRRSPIFKTKHYYANNMASTTISKENPPYFAPETPSSSELEVNSKDIFKALKKNTFKHDSKTLQKTHVHESNSEKKPTEESGKQTVKRKDFGAEISGDPGGKKSQKTKHVDTATTSGSEGSGEPPENKTKKSMWTLQLRLAGLSGVFF</sequence>
<accession>A0A9Q1AQP3</accession>
<evidence type="ECO:0000313" key="3">
    <source>
        <dbReference type="Proteomes" id="UP001142489"/>
    </source>
</evidence>
<protein>
    <submittedName>
        <fullName evidence="2">Uncharacterized protein</fullName>
    </submittedName>
</protein>
<dbReference type="Proteomes" id="UP001142489">
    <property type="component" value="Unassembled WGS sequence"/>
</dbReference>